<gene>
    <name evidence="1" type="ORF">RSSM_03870</name>
</gene>
<dbReference type="AlphaFoldDB" id="M5U0H9"/>
<reference evidence="1 2" key="1">
    <citation type="journal article" date="2013" name="Mar. Genomics">
        <title>Expression of sulfatases in Rhodopirellula baltica and the diversity of sulfatases in the genus Rhodopirellula.</title>
        <authorList>
            <person name="Wegner C.E."/>
            <person name="Richter-Heitmann T."/>
            <person name="Klindworth A."/>
            <person name="Klockow C."/>
            <person name="Richter M."/>
            <person name="Achstetter T."/>
            <person name="Glockner F.O."/>
            <person name="Harder J."/>
        </authorList>
    </citation>
    <scope>NUCLEOTIDE SEQUENCE [LARGE SCALE GENOMIC DNA]</scope>
    <source>
        <strain evidence="1 2">SM41</strain>
    </source>
</reference>
<proteinExistence type="predicted"/>
<organism evidence="1 2">
    <name type="scientific">Rhodopirellula sallentina SM41</name>
    <dbReference type="NCBI Taxonomy" id="1263870"/>
    <lineage>
        <taxon>Bacteria</taxon>
        <taxon>Pseudomonadati</taxon>
        <taxon>Planctomycetota</taxon>
        <taxon>Planctomycetia</taxon>
        <taxon>Pirellulales</taxon>
        <taxon>Pirellulaceae</taxon>
        <taxon>Rhodopirellula</taxon>
    </lineage>
</organism>
<protein>
    <submittedName>
        <fullName evidence="1">Uncharacterized protein</fullName>
    </submittedName>
</protein>
<comment type="caution">
    <text evidence="1">The sequence shown here is derived from an EMBL/GenBank/DDBJ whole genome shotgun (WGS) entry which is preliminary data.</text>
</comment>
<sequence length="43" mass="4661">MLVDRTGKTPGSKASMNLVLFRESVVAQAPHNRYCRDSLLAGA</sequence>
<dbReference type="Proteomes" id="UP000011885">
    <property type="component" value="Unassembled WGS sequence"/>
</dbReference>
<evidence type="ECO:0000313" key="2">
    <source>
        <dbReference type="Proteomes" id="UP000011885"/>
    </source>
</evidence>
<dbReference type="EMBL" id="ANOH01000263">
    <property type="protein sequence ID" value="EMI54754.1"/>
    <property type="molecule type" value="Genomic_DNA"/>
</dbReference>
<name>M5U0H9_9BACT</name>
<evidence type="ECO:0000313" key="1">
    <source>
        <dbReference type="EMBL" id="EMI54754.1"/>
    </source>
</evidence>
<keyword evidence="2" id="KW-1185">Reference proteome</keyword>
<accession>M5U0H9</accession>